<dbReference type="Pfam" id="PF17963">
    <property type="entry name" value="Big_9"/>
    <property type="match status" value="1"/>
</dbReference>
<feature type="domain" description="SLH" evidence="4">
    <location>
        <begin position="1509"/>
        <end position="1572"/>
    </location>
</feature>
<evidence type="ECO:0000256" key="1">
    <source>
        <dbReference type="ARBA" id="ARBA00010116"/>
    </source>
</evidence>
<dbReference type="InterPro" id="IPR001119">
    <property type="entry name" value="SLH_dom"/>
</dbReference>
<keyword evidence="6" id="KW-1185">Reference proteome</keyword>
<dbReference type="InterPro" id="IPR003344">
    <property type="entry name" value="Big_1_dom"/>
</dbReference>
<dbReference type="PANTHER" id="PTHR43308">
    <property type="entry name" value="OUTER MEMBRANE PROTEIN ALPHA-RELATED"/>
    <property type="match status" value="1"/>
</dbReference>
<keyword evidence="2" id="KW-0732">Signal</keyword>
<dbReference type="PROSITE" id="PS51272">
    <property type="entry name" value="SLH"/>
    <property type="match status" value="3"/>
</dbReference>
<dbReference type="Gene3D" id="2.60.40.10">
    <property type="entry name" value="Immunoglobulins"/>
    <property type="match status" value="1"/>
</dbReference>
<feature type="domain" description="Big-1" evidence="3">
    <location>
        <begin position="909"/>
        <end position="1012"/>
    </location>
</feature>
<dbReference type="Proteomes" id="UP000282311">
    <property type="component" value="Unassembled WGS sequence"/>
</dbReference>
<dbReference type="InterPro" id="IPR001434">
    <property type="entry name" value="OmcB-like_DUF11"/>
</dbReference>
<dbReference type="SMART" id="SM00634">
    <property type="entry name" value="BID_1"/>
    <property type="match status" value="1"/>
</dbReference>
<dbReference type="Pfam" id="PF00395">
    <property type="entry name" value="SLH"/>
    <property type="match status" value="3"/>
</dbReference>
<dbReference type="Gene3D" id="2.60.40.1120">
    <property type="entry name" value="Carboxypeptidase-like, regulatory domain"/>
    <property type="match status" value="1"/>
</dbReference>
<evidence type="ECO:0000313" key="6">
    <source>
        <dbReference type="Proteomes" id="UP000282311"/>
    </source>
</evidence>
<evidence type="ECO:0000256" key="2">
    <source>
        <dbReference type="SAM" id="SignalP"/>
    </source>
</evidence>
<dbReference type="RefSeq" id="WP_120750444.1">
    <property type="nucleotide sequence ID" value="NZ_RBAH01000025.1"/>
</dbReference>
<feature type="chain" id="PRO_5017320409" description="S-layer homology domain-containing protein" evidence="2">
    <location>
        <begin position="29"/>
        <end position="1675"/>
    </location>
</feature>
<dbReference type="SUPFAM" id="SSF49373">
    <property type="entry name" value="Invasin/intimin cell-adhesion fragments"/>
    <property type="match status" value="1"/>
</dbReference>
<organism evidence="5 6">
    <name type="scientific">Paenibacillus ginsengarvi</name>
    <dbReference type="NCBI Taxonomy" id="400777"/>
    <lineage>
        <taxon>Bacteria</taxon>
        <taxon>Bacillati</taxon>
        <taxon>Bacillota</taxon>
        <taxon>Bacilli</taxon>
        <taxon>Bacillales</taxon>
        <taxon>Paenibacillaceae</taxon>
        <taxon>Paenibacillus</taxon>
    </lineage>
</organism>
<evidence type="ECO:0000313" key="5">
    <source>
        <dbReference type="EMBL" id="RKN74174.1"/>
    </source>
</evidence>
<dbReference type="PANTHER" id="PTHR43308:SF5">
    <property type="entry name" value="S-LAYER PROTEIN _ PEPTIDOGLYCAN ENDO-BETA-N-ACETYLGLUCOSAMINIDASE"/>
    <property type="match status" value="1"/>
</dbReference>
<feature type="signal peptide" evidence="2">
    <location>
        <begin position="1"/>
        <end position="28"/>
    </location>
</feature>
<comment type="caution">
    <text evidence="5">The sequence shown here is derived from an EMBL/GenBank/DDBJ whole genome shotgun (WGS) entry which is preliminary data.</text>
</comment>
<dbReference type="OrthoDB" id="283370at2"/>
<feature type="domain" description="SLH" evidence="4">
    <location>
        <begin position="1440"/>
        <end position="1508"/>
    </location>
</feature>
<sequence length="1675" mass="179931">MKTKRLRRALPLLLALFVMLGAISPVYAASGGTVAGGSTYFTGTDNWGGGPLGTEAADGDIGIPLKNQNKSGADNYSKYPIEFKIENVTKLPTTTAHLLIRALDVDEFNEPVLDPPNGEWDRVYFSSNPADIAFGSGYTTWPTDNDWVNKIKQSGVGTNGLGYYKELNQNAFLGALSGNNDKWNTSVLTFNKDTISKIGLGDNYVGITIHHYFNDPRRNNNSPNTNWTMTVDWGQLVIDGGPMENGEISNTGISVNQGEIVVNTGFIPKVTGNKFSMEVNVIEKTKDGNGNEIERNLTLEKKYFSNSTSGVTQNWNNIKLTHASIDPSKEYTINIILFDDRGGGDSKGDSTNPGKAQHIVSISTYPKVKNFSKPLLQVGPTGFTKEDFQNNFLNLDDTPNGDNLQSVTVWQTAPEMGTLTYNGNPVSGSQVIPVNSLDLLQFIPNTGYNGPVSFDWNGIDSRTGNEAKINGKVSLNSAPTINNIMLTTKKGQELPLTNVFPGVFADPDNDSLSKVKIVTLPDPALGKLYLDNVPVVPGDEINAADLGKLKFVPEAGMTGTAVFTWNGSDGLQYANADKTVTIQINTPPVVTNITKQGGAFGTVVEFTYGDFSDRYRDDDQDDIQKVRITLPANFNSLGQLSVSSAVYATPGTSFEIGKADLGNLKFTPVPNLPEGTLVTFNWEGHDGQHYSNSANVTIAYNGIPVAQPQTVIVEEGTSPILIVLKGTDRETVTGLVYSIASSPAKGTLVPADPLNPNGDRWIYTPNGDFTGGDDSFTFTVTDEQHQTSLPERVTIRINKALDGWTGDKAQGDPTVVKAMPGEPLRLSAVSSLLANEVIAYVNGIPVSLVQTSATGGFKTWERTNYILPEGTNPGEYTVTFEAKKADQTVLPAEAEAKKADNKFEVAGAQLSLTANPDKIVGDGKTTAQLTAQLKDTNGQPIAGVEVVFAAPANTGTFIGSNRAVTDAQGNAVVTYQSAKITGINEQQIPITANVYDVAKGLSAKAEVFVTFQPAMIKGVITQGDANTPVANATVQVTLDLNGDGKIEPGVDFIGTVETDSQGAYSIAVPRGDATYDLNVTRTIDVGGVPTTVTYSQKAKVGVVTGSDDETFESEKTVTGIVLFQKADGQPSLLGSEVLNKTKVFLKDPSGNYIMENGERKTFDLSSQGVFNANGLSVGEYTLEVGYEIADGKFITISRSLVNVKANGEMNITTELVDPYGTIRDVVTKNVIEGATVTLYYADTERNGKNKSITPNTAVTLPALVGFEPNNNASPAQKSDAHGFYAYMVYPETDYYLIVEKDGYDTYRSPTLSVEWDIVKHDVLLSPVETGGGWTGGGYVSAPKPDVSLTISVDKNIVKENGESTVTVDYKNNSLYSLNAGEITVTLPKGAVLVEAGEGKVSGDTITWTIANLPAGQTGSLKFKVKWSSLTAAETEYAIAGQFKTGNGSSAATAESSVKIKVYSDNFGLLEHQRYILGYPDGQFKPNNSLTRAELAAIVARLTENNTLSTSLPFSDVSEEHWASNYIKIATKYGYFSGFEDGTFRPEAKVTRGELATVMARFLKLQISEPADAHFSDTAGHWAGAAVEQLYRGKFLSGYPDGTFKPNDSIIRVEAVTLINSMLYRGPLTGIHAMFPDVPETHWGFGAVQEATVSHEAARGNDGSEAWKADLKDYVQ</sequence>
<dbReference type="Pfam" id="PF01345">
    <property type="entry name" value="DUF11"/>
    <property type="match status" value="1"/>
</dbReference>
<proteinExistence type="inferred from homology"/>
<protein>
    <recommendedName>
        <fullName evidence="7">S-layer homology domain-containing protein</fullName>
    </recommendedName>
</protein>
<dbReference type="InterPro" id="IPR008964">
    <property type="entry name" value="Invasin/intimin_cell_adhesion"/>
</dbReference>
<dbReference type="InterPro" id="IPR051465">
    <property type="entry name" value="Cell_Envelope_Struct_Comp"/>
</dbReference>
<dbReference type="PROSITE" id="PS51127">
    <property type="entry name" value="BIG1"/>
    <property type="match status" value="1"/>
</dbReference>
<evidence type="ECO:0000259" key="4">
    <source>
        <dbReference type="PROSITE" id="PS51272"/>
    </source>
</evidence>
<dbReference type="EMBL" id="RBAH01000025">
    <property type="protein sequence ID" value="RKN74174.1"/>
    <property type="molecule type" value="Genomic_DNA"/>
</dbReference>
<evidence type="ECO:0000259" key="3">
    <source>
        <dbReference type="PROSITE" id="PS51127"/>
    </source>
</evidence>
<feature type="domain" description="SLH" evidence="4">
    <location>
        <begin position="1574"/>
        <end position="1632"/>
    </location>
</feature>
<evidence type="ECO:0008006" key="7">
    <source>
        <dbReference type="Google" id="ProtNLM"/>
    </source>
</evidence>
<comment type="similarity">
    <text evidence="1">Belongs to the intimin/invasin family.</text>
</comment>
<dbReference type="Pfam" id="PF02369">
    <property type="entry name" value="Big_1"/>
    <property type="match status" value="1"/>
</dbReference>
<dbReference type="Gene3D" id="2.60.40.3440">
    <property type="match status" value="1"/>
</dbReference>
<reference evidence="5 6" key="1">
    <citation type="journal article" date="2007" name="Int. J. Syst. Evol. Microbiol.">
        <title>Paenibacillus ginsengarvi sp. nov., isolated from soil from ginseng cultivation.</title>
        <authorList>
            <person name="Yoon M.H."/>
            <person name="Ten L.N."/>
            <person name="Im W.T."/>
        </authorList>
    </citation>
    <scope>NUCLEOTIDE SEQUENCE [LARGE SCALE GENOMIC DNA]</scope>
    <source>
        <strain evidence="5 6">KCTC 13059</strain>
    </source>
</reference>
<dbReference type="InterPro" id="IPR013783">
    <property type="entry name" value="Ig-like_fold"/>
</dbReference>
<name>A0A3B0BNS5_9BACL</name>
<accession>A0A3B0BNS5</accession>
<gene>
    <name evidence="5" type="ORF">D7M11_27380</name>
</gene>